<evidence type="ECO:0000256" key="1">
    <source>
        <dbReference type="ARBA" id="ARBA00004123"/>
    </source>
</evidence>
<dbReference type="InterPro" id="IPR036388">
    <property type="entry name" value="WH-like_DNA-bd_sf"/>
</dbReference>
<dbReference type="InterPro" id="IPR036390">
    <property type="entry name" value="WH_DNA-bd_sf"/>
</dbReference>
<keyword evidence="3" id="KW-0238">DNA-binding</keyword>
<dbReference type="Proteomes" id="UP001283341">
    <property type="component" value="Unassembled WGS sequence"/>
</dbReference>
<sequence length="787" mass="85130">MSSPNSRKRPAPGANPIVPVPPIQQQFAVPAVQADNTFRWTGGLVDGTAGFVDTTGSPNVTPYTMMPTQGQYGQAVPAPSSSTALTRRQNNSRALVPSGNRAPPFGTTSEPWADFGEDFGNLQPSSNGTPDEHDNIERLEEMAQRAKREATAKRKQIPPFVQKLSSFLDESRNTELIRWSDKGDSFIVLDEDEFAKTLIPELFKHNNYASFVRQLNMYGFHKRVGLSDNSMKASERKNKSPSEYYNPYFRRGHPNLLWLINKPKGGNAKNKSKAGKKEEGEGESDEDGVVDETYPAHTFTPAPVNNRVTPVVNEVGPLQKKDLVQVKSQIERLQQQQLAIHTMLQKLRTEHYQQAILFQNMHERHENSINAILNFLANVYRKSLEEQGGAHSVQDLLASIIPNAQGHTQHNMPQGSVLELSDFLSQQNQNVANMNMGTPKRQQRLLPPVPHNASGKANTLSPASTPSPVPHSYRQPQVGSVITEVFDNSPSDTTSPAYMKNELQNNPQEGMMKIIHDTNATSTSGIDLPNLAAKTPVTSMDADQRNKMLSIMAGGQNSKPTPPSFPASSIASPSPSIPAAPTALNTPAIPNTTGVPLIPPIMPSISPPPLESLRYTQAELENLSRLTQEQQAEIGSLSNLLGPLSPSGRIPGLDDQGNANTSYFDNTDFDQFINTDALSNPHAFDTQAGPFGGISGAADGNDFNFSLDGTGNDFFSATAGGGAGQQMGSGGGGGGGGIGGFEPGRVFETNSPVNTPSPSATEEITRNDLDGLGTPTTERDSKRRRRQ</sequence>
<feature type="region of interest" description="Disordered" evidence="6">
    <location>
        <begin position="261"/>
        <end position="291"/>
    </location>
</feature>
<comment type="similarity">
    <text evidence="2 5">Belongs to the HSF family.</text>
</comment>
<gene>
    <name evidence="8" type="ORF">B0H66DRAFT_535968</name>
</gene>
<feature type="compositionally biased region" description="Acidic residues" evidence="6">
    <location>
        <begin position="280"/>
        <end position="290"/>
    </location>
</feature>
<feature type="compositionally biased region" description="Polar residues" evidence="6">
    <location>
        <begin position="455"/>
        <end position="466"/>
    </location>
</feature>
<reference evidence="8" key="2">
    <citation type="submission" date="2023-06" db="EMBL/GenBank/DDBJ databases">
        <authorList>
            <consortium name="Lawrence Berkeley National Laboratory"/>
            <person name="Haridas S."/>
            <person name="Hensen N."/>
            <person name="Bonometti L."/>
            <person name="Westerberg I."/>
            <person name="Brannstrom I.O."/>
            <person name="Guillou S."/>
            <person name="Cros-Aarteil S."/>
            <person name="Calhoun S."/>
            <person name="Kuo A."/>
            <person name="Mondo S."/>
            <person name="Pangilinan J."/>
            <person name="Riley R."/>
            <person name="Labutti K."/>
            <person name="Andreopoulos B."/>
            <person name="Lipzen A."/>
            <person name="Chen C."/>
            <person name="Yanf M."/>
            <person name="Daum C."/>
            <person name="Ng V."/>
            <person name="Clum A."/>
            <person name="Steindorff A."/>
            <person name="Ohm R."/>
            <person name="Martin F."/>
            <person name="Silar P."/>
            <person name="Natvig D."/>
            <person name="Lalanne C."/>
            <person name="Gautier V."/>
            <person name="Ament-Velasquez S.L."/>
            <person name="Kruys A."/>
            <person name="Hutchinson M.I."/>
            <person name="Powell A.J."/>
            <person name="Barry K."/>
            <person name="Miller A.N."/>
            <person name="Grigoriev I.V."/>
            <person name="Debuchy R."/>
            <person name="Gladieux P."/>
            <person name="Thoren M.H."/>
            <person name="Johannesson H."/>
        </authorList>
    </citation>
    <scope>NUCLEOTIDE SEQUENCE</scope>
    <source>
        <strain evidence="8">CBS 118394</strain>
    </source>
</reference>
<keyword evidence="4" id="KW-0539">Nucleus</keyword>
<dbReference type="GO" id="GO:0003700">
    <property type="term" value="F:DNA-binding transcription factor activity"/>
    <property type="evidence" value="ECO:0007669"/>
    <property type="project" value="InterPro"/>
</dbReference>
<evidence type="ECO:0000259" key="7">
    <source>
        <dbReference type="SMART" id="SM00415"/>
    </source>
</evidence>
<name>A0AAE0M1Y8_9PEZI</name>
<proteinExistence type="inferred from homology"/>
<feature type="region of interest" description="Disordered" evidence="6">
    <location>
        <begin position="553"/>
        <end position="587"/>
    </location>
</feature>
<comment type="subcellular location">
    <subcellularLocation>
        <location evidence="1">Nucleus</location>
    </subcellularLocation>
</comment>
<feature type="region of interest" description="Disordered" evidence="6">
    <location>
        <begin position="721"/>
        <end position="787"/>
    </location>
</feature>
<feature type="compositionally biased region" description="Polar residues" evidence="6">
    <location>
        <begin position="748"/>
        <end position="762"/>
    </location>
</feature>
<feature type="compositionally biased region" description="Low complexity" evidence="6">
    <location>
        <begin position="566"/>
        <end position="583"/>
    </location>
</feature>
<dbReference type="Pfam" id="PF00447">
    <property type="entry name" value="HSF_DNA-bind"/>
    <property type="match status" value="1"/>
</dbReference>
<evidence type="ECO:0000256" key="6">
    <source>
        <dbReference type="SAM" id="MobiDB-lite"/>
    </source>
</evidence>
<dbReference type="FunFam" id="1.10.10.10:FF:000173">
    <property type="entry name" value="Heat shock transcription factor Hsf1"/>
    <property type="match status" value="1"/>
</dbReference>
<evidence type="ECO:0000313" key="9">
    <source>
        <dbReference type="Proteomes" id="UP001283341"/>
    </source>
</evidence>
<evidence type="ECO:0000256" key="3">
    <source>
        <dbReference type="ARBA" id="ARBA00023125"/>
    </source>
</evidence>
<dbReference type="InterPro" id="IPR000232">
    <property type="entry name" value="HSF_DNA-bd"/>
</dbReference>
<dbReference type="PANTHER" id="PTHR10015">
    <property type="entry name" value="HEAT SHOCK TRANSCRIPTION FACTOR"/>
    <property type="match status" value="1"/>
</dbReference>
<dbReference type="SUPFAM" id="SSF46785">
    <property type="entry name" value="Winged helix' DNA-binding domain"/>
    <property type="match status" value="1"/>
</dbReference>
<feature type="compositionally biased region" description="Gly residues" evidence="6">
    <location>
        <begin position="721"/>
        <end position="742"/>
    </location>
</feature>
<evidence type="ECO:0000256" key="2">
    <source>
        <dbReference type="ARBA" id="ARBA00006403"/>
    </source>
</evidence>
<dbReference type="Gene3D" id="1.10.10.10">
    <property type="entry name" value="Winged helix-like DNA-binding domain superfamily/Winged helix DNA-binding domain"/>
    <property type="match status" value="1"/>
</dbReference>
<evidence type="ECO:0000256" key="5">
    <source>
        <dbReference type="RuleBase" id="RU004020"/>
    </source>
</evidence>
<reference evidence="8" key="1">
    <citation type="journal article" date="2023" name="Mol. Phylogenet. Evol.">
        <title>Genome-scale phylogeny and comparative genomics of the fungal order Sordariales.</title>
        <authorList>
            <person name="Hensen N."/>
            <person name="Bonometti L."/>
            <person name="Westerberg I."/>
            <person name="Brannstrom I.O."/>
            <person name="Guillou S."/>
            <person name="Cros-Aarteil S."/>
            <person name="Calhoun S."/>
            <person name="Haridas S."/>
            <person name="Kuo A."/>
            <person name="Mondo S."/>
            <person name="Pangilinan J."/>
            <person name="Riley R."/>
            <person name="LaButti K."/>
            <person name="Andreopoulos B."/>
            <person name="Lipzen A."/>
            <person name="Chen C."/>
            <person name="Yan M."/>
            <person name="Daum C."/>
            <person name="Ng V."/>
            <person name="Clum A."/>
            <person name="Steindorff A."/>
            <person name="Ohm R.A."/>
            <person name="Martin F."/>
            <person name="Silar P."/>
            <person name="Natvig D.O."/>
            <person name="Lalanne C."/>
            <person name="Gautier V."/>
            <person name="Ament-Velasquez S.L."/>
            <person name="Kruys A."/>
            <person name="Hutchinson M.I."/>
            <person name="Powell A.J."/>
            <person name="Barry K."/>
            <person name="Miller A.N."/>
            <person name="Grigoriev I.V."/>
            <person name="Debuchy R."/>
            <person name="Gladieux P."/>
            <person name="Hiltunen Thoren M."/>
            <person name="Johannesson H."/>
        </authorList>
    </citation>
    <scope>NUCLEOTIDE SEQUENCE</scope>
    <source>
        <strain evidence="8">CBS 118394</strain>
    </source>
</reference>
<keyword evidence="9" id="KW-1185">Reference proteome</keyword>
<dbReference type="GO" id="GO:0005634">
    <property type="term" value="C:nucleus"/>
    <property type="evidence" value="ECO:0007669"/>
    <property type="project" value="UniProtKB-SubCell"/>
</dbReference>
<dbReference type="SMART" id="SM00415">
    <property type="entry name" value="HSF"/>
    <property type="match status" value="1"/>
</dbReference>
<feature type="region of interest" description="Disordered" evidence="6">
    <location>
        <begin position="441"/>
        <end position="472"/>
    </location>
</feature>
<accession>A0AAE0M1Y8</accession>
<evidence type="ECO:0000256" key="4">
    <source>
        <dbReference type="ARBA" id="ARBA00023242"/>
    </source>
</evidence>
<dbReference type="GO" id="GO:0043565">
    <property type="term" value="F:sequence-specific DNA binding"/>
    <property type="evidence" value="ECO:0007669"/>
    <property type="project" value="InterPro"/>
</dbReference>
<dbReference type="EMBL" id="JAUEDM010000006">
    <property type="protein sequence ID" value="KAK3315079.1"/>
    <property type="molecule type" value="Genomic_DNA"/>
</dbReference>
<organism evidence="8 9">
    <name type="scientific">Apodospora peruviana</name>
    <dbReference type="NCBI Taxonomy" id="516989"/>
    <lineage>
        <taxon>Eukaryota</taxon>
        <taxon>Fungi</taxon>
        <taxon>Dikarya</taxon>
        <taxon>Ascomycota</taxon>
        <taxon>Pezizomycotina</taxon>
        <taxon>Sordariomycetes</taxon>
        <taxon>Sordariomycetidae</taxon>
        <taxon>Sordariales</taxon>
        <taxon>Lasiosphaeriaceae</taxon>
        <taxon>Apodospora</taxon>
    </lineage>
</organism>
<comment type="caution">
    <text evidence="8">The sequence shown here is derived from an EMBL/GenBank/DDBJ whole genome shotgun (WGS) entry which is preliminary data.</text>
</comment>
<dbReference type="PRINTS" id="PR00056">
    <property type="entry name" value="HSFDOMAIN"/>
</dbReference>
<dbReference type="AlphaFoldDB" id="A0AAE0M1Y8"/>
<dbReference type="PANTHER" id="PTHR10015:SF427">
    <property type="entry name" value="HEAT SHOCK FACTOR PROTEIN"/>
    <property type="match status" value="1"/>
</dbReference>
<feature type="domain" description="HSF-type DNA-binding" evidence="7">
    <location>
        <begin position="156"/>
        <end position="263"/>
    </location>
</feature>
<evidence type="ECO:0000313" key="8">
    <source>
        <dbReference type="EMBL" id="KAK3315079.1"/>
    </source>
</evidence>
<protein>
    <recommendedName>
        <fullName evidence="7">HSF-type DNA-binding domain-containing protein</fullName>
    </recommendedName>
</protein>